<sequence length="143" mass="16602">MILVSISTTTLRSQLHCVFNLKRHLVLVSAYRREVITSAIMDDLEIHIRRVCEMSDVGVLEFSGETDHVHILLALHPSVMPAKLVNSIKTLTSRRIRKDHWETIKTQLWGERFWSRSYCVLSVDDGANTEIIKRYIQNQTWPS</sequence>
<dbReference type="AlphaFoldDB" id="A0A368U018"/>
<dbReference type="Gene3D" id="3.30.70.1290">
    <property type="entry name" value="Transposase IS200-like"/>
    <property type="match status" value="1"/>
</dbReference>
<dbReference type="GO" id="GO:0004803">
    <property type="term" value="F:transposase activity"/>
    <property type="evidence" value="ECO:0007669"/>
    <property type="project" value="InterPro"/>
</dbReference>
<gene>
    <name evidence="2" type="primary">tnpA</name>
    <name evidence="2" type="ORF">DU506_11585</name>
</gene>
<accession>A0A368U018</accession>
<dbReference type="GO" id="GO:0003677">
    <property type="term" value="F:DNA binding"/>
    <property type="evidence" value="ECO:0007669"/>
    <property type="project" value="InterPro"/>
</dbReference>
<organism evidence="2 3">
    <name type="scientific">Vreelandella rituensis</name>
    <dbReference type="NCBI Taxonomy" id="2282306"/>
    <lineage>
        <taxon>Bacteria</taxon>
        <taxon>Pseudomonadati</taxon>
        <taxon>Pseudomonadota</taxon>
        <taxon>Gammaproteobacteria</taxon>
        <taxon>Oceanospirillales</taxon>
        <taxon>Halomonadaceae</taxon>
        <taxon>Vreelandella</taxon>
    </lineage>
</organism>
<evidence type="ECO:0000313" key="2">
    <source>
        <dbReference type="EMBL" id="RCV90344.1"/>
    </source>
</evidence>
<evidence type="ECO:0000313" key="3">
    <source>
        <dbReference type="Proteomes" id="UP000253204"/>
    </source>
</evidence>
<feature type="domain" description="Transposase IS200-like" evidence="1">
    <location>
        <begin position="18"/>
        <end position="139"/>
    </location>
</feature>
<dbReference type="OrthoDB" id="9798161at2"/>
<evidence type="ECO:0000259" key="1">
    <source>
        <dbReference type="SMART" id="SM01321"/>
    </source>
</evidence>
<proteinExistence type="predicted"/>
<dbReference type="InterPro" id="IPR036515">
    <property type="entry name" value="Transposase_17_sf"/>
</dbReference>
<keyword evidence="3" id="KW-1185">Reference proteome</keyword>
<reference evidence="2 3" key="1">
    <citation type="submission" date="2018-07" db="EMBL/GenBank/DDBJ databases">
        <title>Halomonas rutogse sp. nov., isolated from Lake TangqianCo on Tibetan Plateau.</title>
        <authorList>
            <person name="Lu H."/>
            <person name="Xing P."/>
            <person name="Wu Q."/>
        </authorList>
    </citation>
    <scope>NUCLEOTIDE SEQUENCE [LARGE SCALE GENOMIC DNA]</scope>
    <source>
        <strain evidence="2 3">TQ8S</strain>
    </source>
</reference>
<protein>
    <submittedName>
        <fullName evidence="2">IS200/IS605 family transposase</fullName>
    </submittedName>
</protein>
<dbReference type="EMBL" id="QPIJ01000026">
    <property type="protein sequence ID" value="RCV90344.1"/>
    <property type="molecule type" value="Genomic_DNA"/>
</dbReference>
<dbReference type="Pfam" id="PF01797">
    <property type="entry name" value="Y1_Tnp"/>
    <property type="match status" value="1"/>
</dbReference>
<dbReference type="PANTHER" id="PTHR33360">
    <property type="entry name" value="TRANSPOSASE FOR INSERTION SEQUENCE ELEMENT IS200"/>
    <property type="match status" value="1"/>
</dbReference>
<dbReference type="GO" id="GO:0006313">
    <property type="term" value="P:DNA transposition"/>
    <property type="evidence" value="ECO:0007669"/>
    <property type="project" value="InterPro"/>
</dbReference>
<dbReference type="NCBIfam" id="NF033573">
    <property type="entry name" value="transpos_IS200"/>
    <property type="match status" value="1"/>
</dbReference>
<name>A0A368U018_9GAMM</name>
<dbReference type="PANTHER" id="PTHR33360:SF2">
    <property type="entry name" value="TRANSPOSASE FOR INSERTION SEQUENCE ELEMENT IS200"/>
    <property type="match status" value="1"/>
</dbReference>
<dbReference type="SMART" id="SM01321">
    <property type="entry name" value="Y1_Tnp"/>
    <property type="match status" value="1"/>
</dbReference>
<comment type="caution">
    <text evidence="2">The sequence shown here is derived from an EMBL/GenBank/DDBJ whole genome shotgun (WGS) entry which is preliminary data.</text>
</comment>
<dbReference type="InterPro" id="IPR002686">
    <property type="entry name" value="Transposase_17"/>
</dbReference>
<dbReference type="Proteomes" id="UP000253204">
    <property type="component" value="Unassembled WGS sequence"/>
</dbReference>
<dbReference type="SUPFAM" id="SSF143422">
    <property type="entry name" value="Transposase IS200-like"/>
    <property type="match status" value="1"/>
</dbReference>